<reference evidence="1 2" key="1">
    <citation type="journal article" date="2016" name="Mol. Biol. Evol.">
        <title>Comparative Genomics of Early-Diverging Mushroom-Forming Fungi Provides Insights into the Origins of Lignocellulose Decay Capabilities.</title>
        <authorList>
            <person name="Nagy L.G."/>
            <person name="Riley R."/>
            <person name="Tritt A."/>
            <person name="Adam C."/>
            <person name="Daum C."/>
            <person name="Floudas D."/>
            <person name="Sun H."/>
            <person name="Yadav J.S."/>
            <person name="Pangilinan J."/>
            <person name="Larsson K.H."/>
            <person name="Matsuura K."/>
            <person name="Barry K."/>
            <person name="Labutti K."/>
            <person name="Kuo R."/>
            <person name="Ohm R.A."/>
            <person name="Bhattacharya S.S."/>
            <person name="Shirouzu T."/>
            <person name="Yoshinaga Y."/>
            <person name="Martin F.M."/>
            <person name="Grigoriev I.V."/>
            <person name="Hibbett D.S."/>
        </authorList>
    </citation>
    <scope>NUCLEOTIDE SEQUENCE [LARGE SCALE GENOMIC DNA]</scope>
    <source>
        <strain evidence="1 2">HHB12029</strain>
    </source>
</reference>
<protein>
    <submittedName>
        <fullName evidence="1">Uncharacterized protein</fullName>
    </submittedName>
</protein>
<proteinExistence type="predicted"/>
<dbReference type="Proteomes" id="UP000077266">
    <property type="component" value="Unassembled WGS sequence"/>
</dbReference>
<gene>
    <name evidence="1" type="ORF">EXIGLDRAFT_767488</name>
</gene>
<accession>A0A166AQ33</accession>
<name>A0A166AQ33_EXIGL</name>
<dbReference type="EMBL" id="KV425979">
    <property type="protein sequence ID" value="KZV94069.1"/>
    <property type="molecule type" value="Genomic_DNA"/>
</dbReference>
<dbReference type="InParanoid" id="A0A166AQ33"/>
<evidence type="ECO:0000313" key="2">
    <source>
        <dbReference type="Proteomes" id="UP000077266"/>
    </source>
</evidence>
<dbReference type="OrthoDB" id="1668230at2759"/>
<dbReference type="AlphaFoldDB" id="A0A166AQ33"/>
<evidence type="ECO:0000313" key="1">
    <source>
        <dbReference type="EMBL" id="KZV94069.1"/>
    </source>
</evidence>
<organism evidence="1 2">
    <name type="scientific">Exidia glandulosa HHB12029</name>
    <dbReference type="NCBI Taxonomy" id="1314781"/>
    <lineage>
        <taxon>Eukaryota</taxon>
        <taxon>Fungi</taxon>
        <taxon>Dikarya</taxon>
        <taxon>Basidiomycota</taxon>
        <taxon>Agaricomycotina</taxon>
        <taxon>Agaricomycetes</taxon>
        <taxon>Auriculariales</taxon>
        <taxon>Exidiaceae</taxon>
        <taxon>Exidia</taxon>
    </lineage>
</organism>
<keyword evidence="2" id="KW-1185">Reference proteome</keyword>
<sequence>MPTEGYYDAGRCDVFGAMGHVIWWVFGWAYLNVWRGAKEAVVISEDDCFRYLNNTDRPQKWFHRSIDSILAAYGSTYRLQRQDVIFVLGCLEAQNWAVCIGDEAQNVRVNVTTSSQRQSGKEWAIFADDKTSLPLPSASYRISASEGMPERPKSILLYGMHFVENKVLTSI</sequence>